<feature type="domain" description="Glycoside hydrolase family 31 TIM barrel" evidence="3">
    <location>
        <begin position="254"/>
        <end position="573"/>
    </location>
</feature>
<dbReference type="Pfam" id="PF01055">
    <property type="entry name" value="Glyco_hydro_31_2nd"/>
    <property type="match status" value="1"/>
</dbReference>
<dbReference type="OrthoDB" id="176168at2"/>
<evidence type="ECO:0000259" key="5">
    <source>
        <dbReference type="Pfam" id="PF21365"/>
    </source>
</evidence>
<dbReference type="InterPro" id="IPR011013">
    <property type="entry name" value="Gal_mutarotase_sf_dom"/>
</dbReference>
<proteinExistence type="inferred from homology"/>
<dbReference type="Proteomes" id="UP000053091">
    <property type="component" value="Unassembled WGS sequence"/>
</dbReference>
<dbReference type="SUPFAM" id="SSF51011">
    <property type="entry name" value="Glycosyl hydrolase domain"/>
    <property type="match status" value="1"/>
</dbReference>
<dbReference type="Gene3D" id="2.60.40.1180">
    <property type="entry name" value="Golgi alpha-mannosidase II"/>
    <property type="match status" value="2"/>
</dbReference>
<evidence type="ECO:0000256" key="1">
    <source>
        <dbReference type="ARBA" id="ARBA00007806"/>
    </source>
</evidence>
<evidence type="ECO:0000259" key="4">
    <source>
        <dbReference type="Pfam" id="PF13802"/>
    </source>
</evidence>
<dbReference type="InterPro" id="IPR013780">
    <property type="entry name" value="Glyco_hydro_b"/>
</dbReference>
<feature type="domain" description="Glycoside hydrolase family 31 N-terminal" evidence="4">
    <location>
        <begin position="55"/>
        <end position="211"/>
    </location>
</feature>
<dbReference type="SUPFAM" id="SSF51445">
    <property type="entry name" value="(Trans)glycosidases"/>
    <property type="match status" value="1"/>
</dbReference>
<sequence length="808" mass="92232">MKLFFRITCFPVFLIMMLVSPEHMQAQASSRQFKEIRIVEDKIEIKVNDGIYLIAPLNDCIFHTTFYPEGKTLKNFSFASSLKPKKVEFTLTEAGNNLSIVSKGIQVKITKTPFSISYHYNDRLLISESKGYTSTDSTYMISLGIEKEEILYGGGARVLGMNRRGNRLMLYNRAHYGYETRSELMNYTLPLFISSKQYAVLFDNAGAGFLDLDSRQTNEVIYETVSGMPNYYVIAGADWYDLIKQYTLLTGRQPLPPRWAFGNFSSRFGYHSQAETEATVKKFFKEGIPLDAVIIDIYWFGKDIQGHMGNLDWYRDSFPNPERMMKQFSKKGVKTILVTEPFILTTSTRWQEAVDNKVLGTDSEGNPYTYDFYFGNTGLIDIFKPEAREWFWNIYKNLTLQGVGGWWGDLGEPEVHPAGLQHVNGSADEVHNAYGHEWAGLIFEGYRRDFPDTRPFILMRAGYAGSQRYGMIPWTGDVNRTWGGLVPQPEISLQMGMQGLAYMHSDLGGFAGGDTIDNELYTRWLQYGVFQPVYRPHAQEHIPAEPVFQQETTKARAKKAIELRYKLLPYIYNMAFDNNQTGKPLMIPLFFNEPGNNQLLTYDSAYMWGDAFLVSPVKSPGISQQRVYLPAGSSWTDFYSGEVYQGGKYIYAALNPENIPVYIKGGSFIPMMPEAKSTASYSLNRFELHYFADTTIKTSRYCLYNDDGKTPYAYEKGNCEIMEFTASESDLSLNIRFGKIRSEGAFEKSTHNILLIVHNITEKPAGIRINDSYLSPSKWDWDGNTGKLRIETGNPGKSMLIEIIRRLY</sequence>
<organism evidence="6">
    <name type="scientific">Lentimicrobium saccharophilum</name>
    <dbReference type="NCBI Taxonomy" id="1678841"/>
    <lineage>
        <taxon>Bacteria</taxon>
        <taxon>Pseudomonadati</taxon>
        <taxon>Bacteroidota</taxon>
        <taxon>Bacteroidia</taxon>
        <taxon>Bacteroidales</taxon>
        <taxon>Lentimicrobiaceae</taxon>
        <taxon>Lentimicrobium</taxon>
    </lineage>
</organism>
<protein>
    <submittedName>
        <fullName evidence="6">Alpha-glucosidase, glycosyl hydrolase family GH31</fullName>
    </submittedName>
</protein>
<dbReference type="AlphaFoldDB" id="A0A0S7C381"/>
<evidence type="ECO:0000259" key="3">
    <source>
        <dbReference type="Pfam" id="PF01055"/>
    </source>
</evidence>
<dbReference type="Gene3D" id="2.60.40.1760">
    <property type="entry name" value="glycosyl hydrolase (family 31)"/>
    <property type="match status" value="1"/>
</dbReference>
<dbReference type="PANTHER" id="PTHR43863">
    <property type="entry name" value="HYDROLASE, PUTATIVE (AFU_ORTHOLOGUE AFUA_1G03140)-RELATED"/>
    <property type="match status" value="1"/>
</dbReference>
<dbReference type="CDD" id="cd14752">
    <property type="entry name" value="GH31_N"/>
    <property type="match status" value="1"/>
</dbReference>
<reference evidence="6" key="1">
    <citation type="journal article" date="2015" name="Genome Announc.">
        <title>Draft Genome Sequence of Bacteroidales Strain TBC1, a Novel Isolate from a Methanogenic Wastewater Treatment System.</title>
        <authorList>
            <person name="Tourlousse D.M."/>
            <person name="Matsuura N."/>
            <person name="Sun L."/>
            <person name="Toyonaga M."/>
            <person name="Kuroda K."/>
            <person name="Ohashi A."/>
            <person name="Cruz R."/>
            <person name="Yamaguchi T."/>
            <person name="Sekiguchi Y."/>
        </authorList>
    </citation>
    <scope>NUCLEOTIDE SEQUENCE [LARGE SCALE GENOMIC DNA]</scope>
    <source>
        <strain evidence="6">TBC1</strain>
    </source>
</reference>
<evidence type="ECO:0000313" key="6">
    <source>
        <dbReference type="EMBL" id="GAP43680.1"/>
    </source>
</evidence>
<dbReference type="PANTHER" id="PTHR43863:SF2">
    <property type="entry name" value="MALTASE-GLUCOAMYLASE"/>
    <property type="match status" value="1"/>
</dbReference>
<dbReference type="GO" id="GO:0030246">
    <property type="term" value="F:carbohydrate binding"/>
    <property type="evidence" value="ECO:0007669"/>
    <property type="project" value="InterPro"/>
</dbReference>
<dbReference type="InterPro" id="IPR017853">
    <property type="entry name" value="GH"/>
</dbReference>
<dbReference type="RefSeq" id="WP_062041184.1">
    <property type="nucleotide sequence ID" value="NZ_DF968182.1"/>
</dbReference>
<dbReference type="STRING" id="1678841.TBC1_111837"/>
<name>A0A0S7C381_9BACT</name>
<dbReference type="InterPro" id="IPR025887">
    <property type="entry name" value="Glyco_hydro_31_N_dom"/>
</dbReference>
<dbReference type="SUPFAM" id="SSF74650">
    <property type="entry name" value="Galactose mutarotase-like"/>
    <property type="match status" value="1"/>
</dbReference>
<dbReference type="GO" id="GO:0005975">
    <property type="term" value="P:carbohydrate metabolic process"/>
    <property type="evidence" value="ECO:0007669"/>
    <property type="project" value="InterPro"/>
</dbReference>
<dbReference type="Pfam" id="PF21365">
    <property type="entry name" value="Glyco_hydro_31_3rd"/>
    <property type="match status" value="1"/>
</dbReference>
<dbReference type="PATRIC" id="fig|1678841.3.peg.2043"/>
<evidence type="ECO:0000313" key="7">
    <source>
        <dbReference type="Proteomes" id="UP000053091"/>
    </source>
</evidence>
<dbReference type="InterPro" id="IPR048395">
    <property type="entry name" value="Glyco_hydro_31_C"/>
</dbReference>
<keyword evidence="2 6" id="KW-0378">Hydrolase</keyword>
<keyword evidence="2" id="KW-0326">Glycosidase</keyword>
<feature type="domain" description="Glycosyl hydrolase family 31 C-terminal" evidence="5">
    <location>
        <begin position="582"/>
        <end position="669"/>
    </location>
</feature>
<dbReference type="EMBL" id="DF968182">
    <property type="protein sequence ID" value="GAP43680.1"/>
    <property type="molecule type" value="Genomic_DNA"/>
</dbReference>
<dbReference type="InterPro" id="IPR000322">
    <property type="entry name" value="Glyco_hydro_31_TIM"/>
</dbReference>
<keyword evidence="7" id="KW-1185">Reference proteome</keyword>
<dbReference type="CDD" id="cd06598">
    <property type="entry name" value="GH31_transferase_CtsZ"/>
    <property type="match status" value="1"/>
</dbReference>
<accession>A0A0S7C381</accession>
<dbReference type="GO" id="GO:0004553">
    <property type="term" value="F:hydrolase activity, hydrolyzing O-glycosyl compounds"/>
    <property type="evidence" value="ECO:0007669"/>
    <property type="project" value="InterPro"/>
</dbReference>
<comment type="similarity">
    <text evidence="1 2">Belongs to the glycosyl hydrolase 31 family.</text>
</comment>
<dbReference type="Gene3D" id="3.20.20.80">
    <property type="entry name" value="Glycosidases"/>
    <property type="match status" value="1"/>
</dbReference>
<evidence type="ECO:0000256" key="2">
    <source>
        <dbReference type="RuleBase" id="RU361185"/>
    </source>
</evidence>
<dbReference type="Pfam" id="PF13802">
    <property type="entry name" value="Gal_mutarotas_2"/>
    <property type="match status" value="1"/>
</dbReference>
<dbReference type="InterPro" id="IPR051816">
    <property type="entry name" value="Glycosyl_Hydrolase_31"/>
</dbReference>
<gene>
    <name evidence="6" type="ORF">TBC1_111837</name>
</gene>